<dbReference type="Pfam" id="PF00462">
    <property type="entry name" value="Glutaredoxin"/>
    <property type="match status" value="1"/>
</dbReference>
<evidence type="ECO:0000256" key="3">
    <source>
        <dbReference type="ARBA" id="ARBA00023284"/>
    </source>
</evidence>
<accession>A0A6S7KNL9</accession>
<dbReference type="InterPro" id="IPR000591">
    <property type="entry name" value="DEP_dom"/>
</dbReference>
<sequence>MKGRITVYSITGCPHCIRAKNRLRELDLKYVDINLEVYTNSRSEMKQRTGRKTVPQIFFNAKHIGGFADFDALSASELDELIKHVNENEAPDDAPQIPQEPENQQGVNYGSSGFTCEQDEYSELVKQIKNSGIVKTNGSFLWSYKHTFKGKELVDWLVSFKHLDRNAAVDWSKIIVEKHFAHAVKKDTEKFQDDDT</sequence>
<dbReference type="InterPro" id="IPR036249">
    <property type="entry name" value="Thioredoxin-like_sf"/>
</dbReference>
<evidence type="ECO:0000259" key="5">
    <source>
        <dbReference type="Pfam" id="PF00610"/>
    </source>
</evidence>
<dbReference type="InterPro" id="IPR036388">
    <property type="entry name" value="WH-like_DNA-bd_sf"/>
</dbReference>
<dbReference type="SUPFAM" id="SSF52833">
    <property type="entry name" value="Thioredoxin-like"/>
    <property type="match status" value="1"/>
</dbReference>
<dbReference type="InterPro" id="IPR051548">
    <property type="entry name" value="Grx-like_ET"/>
</dbReference>
<organism evidence="6 7">
    <name type="scientific">Paramuricea clavata</name>
    <name type="common">Red gorgonian</name>
    <name type="synonym">Violescent sea-whip</name>
    <dbReference type="NCBI Taxonomy" id="317549"/>
    <lineage>
        <taxon>Eukaryota</taxon>
        <taxon>Metazoa</taxon>
        <taxon>Cnidaria</taxon>
        <taxon>Anthozoa</taxon>
        <taxon>Octocorallia</taxon>
        <taxon>Malacalcyonacea</taxon>
        <taxon>Plexauridae</taxon>
        <taxon>Paramuricea</taxon>
    </lineage>
</organism>
<keyword evidence="3" id="KW-0676">Redox-active center</keyword>
<name>A0A6S7KNL9_PARCT</name>
<dbReference type="InterPro" id="IPR014025">
    <property type="entry name" value="Glutaredoxin_subgr"/>
</dbReference>
<evidence type="ECO:0000259" key="4">
    <source>
        <dbReference type="Pfam" id="PF00462"/>
    </source>
</evidence>
<dbReference type="GO" id="GO:0045454">
    <property type="term" value="P:cell redox homeostasis"/>
    <property type="evidence" value="ECO:0007669"/>
    <property type="project" value="TreeGrafter"/>
</dbReference>
<dbReference type="AlphaFoldDB" id="A0A6S7KNL9"/>
<dbReference type="PRINTS" id="PR00160">
    <property type="entry name" value="GLUTAREDOXIN"/>
</dbReference>
<evidence type="ECO:0000256" key="1">
    <source>
        <dbReference type="ARBA" id="ARBA00002549"/>
    </source>
</evidence>
<dbReference type="PROSITE" id="PS00195">
    <property type="entry name" value="GLUTAREDOXIN_1"/>
    <property type="match status" value="1"/>
</dbReference>
<feature type="non-terminal residue" evidence="6">
    <location>
        <position position="196"/>
    </location>
</feature>
<dbReference type="GO" id="GO:0009055">
    <property type="term" value="F:electron transfer activity"/>
    <property type="evidence" value="ECO:0007669"/>
    <property type="project" value="TreeGrafter"/>
</dbReference>
<feature type="domain" description="Glutaredoxin" evidence="4">
    <location>
        <begin position="5"/>
        <end position="64"/>
    </location>
</feature>
<evidence type="ECO:0000256" key="2">
    <source>
        <dbReference type="ARBA" id="ARBA00023157"/>
    </source>
</evidence>
<comment type="caution">
    <text evidence="6">The sequence shown here is derived from an EMBL/GenBank/DDBJ whole genome shotgun (WGS) entry which is preliminary data.</text>
</comment>
<dbReference type="Proteomes" id="UP001152795">
    <property type="component" value="Unassembled WGS sequence"/>
</dbReference>
<dbReference type="InterPro" id="IPR036390">
    <property type="entry name" value="WH_DNA-bd_sf"/>
</dbReference>
<dbReference type="Gene3D" id="1.10.10.10">
    <property type="entry name" value="Winged helix-like DNA-binding domain superfamily/Winged helix DNA-binding domain"/>
    <property type="match status" value="1"/>
</dbReference>
<keyword evidence="7" id="KW-1185">Reference proteome</keyword>
<dbReference type="SUPFAM" id="SSF46785">
    <property type="entry name" value="Winged helix' DNA-binding domain"/>
    <property type="match status" value="1"/>
</dbReference>
<dbReference type="EMBL" id="CACRXK020011813">
    <property type="protein sequence ID" value="CAB4022118.1"/>
    <property type="molecule type" value="Genomic_DNA"/>
</dbReference>
<dbReference type="PROSITE" id="PS51354">
    <property type="entry name" value="GLUTAREDOXIN_2"/>
    <property type="match status" value="1"/>
</dbReference>
<protein>
    <submittedName>
        <fullName evidence="6">DEP domain-containing mTOR-interacting -like, partial</fullName>
    </submittedName>
</protein>
<evidence type="ECO:0000313" key="7">
    <source>
        <dbReference type="Proteomes" id="UP001152795"/>
    </source>
</evidence>
<dbReference type="InterPro" id="IPR011767">
    <property type="entry name" value="GLR_AS"/>
</dbReference>
<dbReference type="InterPro" id="IPR002109">
    <property type="entry name" value="Glutaredoxin"/>
</dbReference>
<dbReference type="PANTHER" id="PTHR34386">
    <property type="entry name" value="GLUTAREDOXIN"/>
    <property type="match status" value="1"/>
</dbReference>
<proteinExistence type="predicted"/>
<dbReference type="Pfam" id="PF00610">
    <property type="entry name" value="DEP"/>
    <property type="match status" value="1"/>
</dbReference>
<comment type="function">
    <text evidence="1">Has a glutathione-disulfide oxidoreductase activity in the presence of NADPH and glutathione reductase. Reduces low molecular weight disulfides and proteins.</text>
</comment>
<evidence type="ECO:0000313" key="6">
    <source>
        <dbReference type="EMBL" id="CAB4022118.1"/>
    </source>
</evidence>
<keyword evidence="2" id="KW-1015">Disulfide bond</keyword>
<dbReference type="PANTHER" id="PTHR34386:SF1">
    <property type="entry name" value="GLUTAREDOXIN-LIKE PROTEIN NRDH"/>
    <property type="match status" value="1"/>
</dbReference>
<dbReference type="Gene3D" id="3.40.30.10">
    <property type="entry name" value="Glutaredoxin"/>
    <property type="match status" value="1"/>
</dbReference>
<gene>
    <name evidence="6" type="ORF">PACLA_8A011809</name>
</gene>
<dbReference type="GO" id="GO:0035556">
    <property type="term" value="P:intracellular signal transduction"/>
    <property type="evidence" value="ECO:0007669"/>
    <property type="project" value="InterPro"/>
</dbReference>
<dbReference type="OrthoDB" id="418495at2759"/>
<reference evidence="6" key="1">
    <citation type="submission" date="2020-04" db="EMBL/GenBank/DDBJ databases">
        <authorList>
            <person name="Alioto T."/>
            <person name="Alioto T."/>
            <person name="Gomez Garrido J."/>
        </authorList>
    </citation>
    <scope>NUCLEOTIDE SEQUENCE</scope>
    <source>
        <strain evidence="6">A484AB</strain>
    </source>
</reference>
<feature type="domain" description="DEP" evidence="5">
    <location>
        <begin position="135"/>
        <end position="194"/>
    </location>
</feature>
<dbReference type="CDD" id="cd04371">
    <property type="entry name" value="DEP"/>
    <property type="match status" value="1"/>
</dbReference>